<dbReference type="InterPro" id="IPR003781">
    <property type="entry name" value="CoA-bd"/>
</dbReference>
<evidence type="ECO:0000313" key="2">
    <source>
        <dbReference type="EMBL" id="RXJ50477.1"/>
    </source>
</evidence>
<sequence length="122" mass="13657">MQTKKKTLVFGASLNPSRYSNTAMHRLVASGHDVVAFGLKEGEVAGIKIDTELISYNGIDTVTLYMNPTRQEPFYDHLISLKPNRVIFNPGTENPEFFELLSQAKIEFETACTLVLLGTNQY</sequence>
<dbReference type="OrthoDB" id="708726at2"/>
<organism evidence="2 3">
    <name type="scientific">Gelidibacter gilvus</name>
    <dbReference type="NCBI Taxonomy" id="59602"/>
    <lineage>
        <taxon>Bacteria</taxon>
        <taxon>Pseudomonadati</taxon>
        <taxon>Bacteroidota</taxon>
        <taxon>Flavobacteriia</taxon>
        <taxon>Flavobacteriales</taxon>
        <taxon>Flavobacteriaceae</taxon>
        <taxon>Gelidibacter</taxon>
    </lineage>
</organism>
<accession>A0A4Q0XJ60</accession>
<proteinExistence type="predicted"/>
<gene>
    <name evidence="2" type="ORF">ESZ48_06835</name>
</gene>
<dbReference type="AlphaFoldDB" id="A0A4Q0XJ60"/>
<evidence type="ECO:0000313" key="3">
    <source>
        <dbReference type="Proteomes" id="UP000289792"/>
    </source>
</evidence>
<reference evidence="2 3" key="1">
    <citation type="submission" date="2019-01" db="EMBL/GenBank/DDBJ databases">
        <title>Genome sequence of the Antarctic species Gelidibacter gilvus ACAM 158(T).</title>
        <authorList>
            <person name="Bowman J.P."/>
        </authorList>
    </citation>
    <scope>NUCLEOTIDE SEQUENCE [LARGE SCALE GENOMIC DNA]</scope>
    <source>
        <strain evidence="2 3">IC158</strain>
    </source>
</reference>
<keyword evidence="3" id="KW-1185">Reference proteome</keyword>
<protein>
    <submittedName>
        <fullName evidence="2">CoA-binding protein</fullName>
    </submittedName>
</protein>
<dbReference type="Proteomes" id="UP000289792">
    <property type="component" value="Unassembled WGS sequence"/>
</dbReference>
<evidence type="ECO:0000259" key="1">
    <source>
        <dbReference type="Pfam" id="PF13380"/>
    </source>
</evidence>
<dbReference type="Pfam" id="PF13380">
    <property type="entry name" value="CoA_binding_2"/>
    <property type="match status" value="1"/>
</dbReference>
<dbReference type="SUPFAM" id="SSF51735">
    <property type="entry name" value="NAD(P)-binding Rossmann-fold domains"/>
    <property type="match status" value="1"/>
</dbReference>
<dbReference type="InterPro" id="IPR036291">
    <property type="entry name" value="NAD(P)-bd_dom_sf"/>
</dbReference>
<name>A0A4Q0XJ60_9FLAO</name>
<dbReference type="EMBL" id="SDDZ01000003">
    <property type="protein sequence ID" value="RXJ50477.1"/>
    <property type="molecule type" value="Genomic_DNA"/>
</dbReference>
<comment type="caution">
    <text evidence="2">The sequence shown here is derived from an EMBL/GenBank/DDBJ whole genome shotgun (WGS) entry which is preliminary data.</text>
</comment>
<dbReference type="Gene3D" id="3.40.50.720">
    <property type="entry name" value="NAD(P)-binding Rossmann-like Domain"/>
    <property type="match status" value="1"/>
</dbReference>
<feature type="domain" description="CoA-binding" evidence="1">
    <location>
        <begin position="5"/>
        <end position="116"/>
    </location>
</feature>
<dbReference type="RefSeq" id="WP_129016596.1">
    <property type="nucleotide sequence ID" value="NZ_SDDZ01000003.1"/>
</dbReference>